<dbReference type="Gene3D" id="3.60.110.10">
    <property type="entry name" value="Carbon-nitrogen hydrolase"/>
    <property type="match status" value="1"/>
</dbReference>
<dbReference type="InterPro" id="IPR036526">
    <property type="entry name" value="C-N_Hydrolase_sf"/>
</dbReference>
<keyword evidence="3" id="KW-1185">Reference proteome</keyword>
<accession>A0A345HZN0</accession>
<dbReference type="InterPro" id="IPR003010">
    <property type="entry name" value="C-N_Hydrolase"/>
</dbReference>
<dbReference type="EMBL" id="CP031194">
    <property type="protein sequence ID" value="AXG82154.1"/>
    <property type="molecule type" value="Genomic_DNA"/>
</dbReference>
<dbReference type="RefSeq" id="WP_114664694.1">
    <property type="nucleotide sequence ID" value="NZ_CP031194.1"/>
</dbReference>
<proteinExistence type="predicted"/>
<sequence>MSNLLTVAAVQFEMREVDGFDTFAAQTRGLLDRTDGAELVVLPELFTAALFTARPGWRDDPVSELGRIADYTDDYGALFQELASSRGQVIVAGSHLVRAPDGDGVHNTAFVFFPDGTVVRHIKTHIFPAESGWGTTEGSVLAPFRVGSVTVGVSICYETEIPEVATVLTRKGADLIVSPSYTFTEAGFWRVRHCAQARAIENQVYVVHCPTTGDPGAPLSPGRGRSSVLGPCDAGFAPNGVLAEAAPDTEDIITARLDLDLLHENRRTGAATTHSDRRRRASVYRHYAGELLAGA</sequence>
<dbReference type="OrthoDB" id="9811121at2"/>
<dbReference type="AlphaFoldDB" id="A0A345HZN0"/>
<evidence type="ECO:0000259" key="1">
    <source>
        <dbReference type="PROSITE" id="PS50263"/>
    </source>
</evidence>
<organism evidence="2 3">
    <name type="scientific">Streptomyces paludis</name>
    <dbReference type="NCBI Taxonomy" id="2282738"/>
    <lineage>
        <taxon>Bacteria</taxon>
        <taxon>Bacillati</taxon>
        <taxon>Actinomycetota</taxon>
        <taxon>Actinomycetes</taxon>
        <taxon>Kitasatosporales</taxon>
        <taxon>Streptomycetaceae</taxon>
        <taxon>Streptomyces</taxon>
    </lineage>
</organism>
<keyword evidence="2" id="KW-0378">Hydrolase</keyword>
<dbReference type="GO" id="GO:0016787">
    <property type="term" value="F:hydrolase activity"/>
    <property type="evidence" value="ECO:0007669"/>
    <property type="project" value="UniProtKB-KW"/>
</dbReference>
<name>A0A345HZN0_9ACTN</name>
<evidence type="ECO:0000313" key="2">
    <source>
        <dbReference type="EMBL" id="AXG82154.1"/>
    </source>
</evidence>
<dbReference type="PANTHER" id="PTHR23088">
    <property type="entry name" value="NITRILASE-RELATED"/>
    <property type="match status" value="1"/>
</dbReference>
<dbReference type="PANTHER" id="PTHR23088:SF50">
    <property type="entry name" value="HYDROLASE YHCX"/>
    <property type="match status" value="1"/>
</dbReference>
<evidence type="ECO:0000313" key="3">
    <source>
        <dbReference type="Proteomes" id="UP000253868"/>
    </source>
</evidence>
<dbReference type="SUPFAM" id="SSF56317">
    <property type="entry name" value="Carbon-nitrogen hydrolase"/>
    <property type="match status" value="1"/>
</dbReference>
<dbReference type="PROSITE" id="PS50263">
    <property type="entry name" value="CN_HYDROLASE"/>
    <property type="match status" value="1"/>
</dbReference>
<protein>
    <submittedName>
        <fullName evidence="2">Amidohydrolase</fullName>
    </submittedName>
</protein>
<reference evidence="3" key="1">
    <citation type="submission" date="2018-07" db="EMBL/GenBank/DDBJ databases">
        <authorList>
            <person name="Zhao J."/>
        </authorList>
    </citation>
    <scope>NUCLEOTIDE SEQUENCE [LARGE SCALE GENOMIC DNA]</scope>
    <source>
        <strain evidence="3">GSSD-12</strain>
    </source>
</reference>
<feature type="domain" description="CN hydrolase" evidence="1">
    <location>
        <begin position="5"/>
        <end position="259"/>
    </location>
</feature>
<dbReference type="KEGG" id="spad:DVK44_35440"/>
<dbReference type="Pfam" id="PF00795">
    <property type="entry name" value="CN_hydrolase"/>
    <property type="match status" value="1"/>
</dbReference>
<dbReference type="Proteomes" id="UP000253868">
    <property type="component" value="Chromosome"/>
</dbReference>
<gene>
    <name evidence="2" type="ORF">DVK44_35440</name>
</gene>